<dbReference type="GO" id="GO:0043025">
    <property type="term" value="C:neuronal cell body"/>
    <property type="evidence" value="ECO:0007669"/>
    <property type="project" value="TreeGrafter"/>
</dbReference>
<keyword evidence="4 8" id="KW-1133">Transmembrane helix</keyword>
<evidence type="ECO:0000313" key="9">
    <source>
        <dbReference type="EMBL" id="MBW69120.1"/>
    </source>
</evidence>
<dbReference type="Pfam" id="PF08395">
    <property type="entry name" value="7tm_7"/>
    <property type="match status" value="1"/>
</dbReference>
<evidence type="ECO:0000256" key="2">
    <source>
        <dbReference type="ARBA" id="ARBA00022475"/>
    </source>
</evidence>
<feature type="transmembrane region" description="Helical" evidence="8">
    <location>
        <begin position="138"/>
        <end position="159"/>
    </location>
</feature>
<sequence length="403" mass="45898">MSLQQKPPRHIYDVLDPIFKFSRMVGIMPYHLKGEPPFVEVKVTSCNVFSFMVNLLANGACVYFNFFNSRLTLVTGSTAMDKGLGYLWPLGSFVSVLVSIDNILRRRTTGAIIEELFAVDRSLQRKQHQINHARQARVLMRILIVSIGLFTIGTLYSILMSSTFSLKSRALNSFSYALTGCGFMVVNFQFICAGRIVAFRFNEIEQCFQKHLDSGQWWIVKKDRWGRKETTIDVIAALGDDFAALVRIVGRINRIYSNQIVACISGVCLFSIFVIYVCTFTYYHGSIQELRLASIMFTAWLVYVTMVVMIFHAGTEVSAGGRNLLNLLNIALHREHDLNIRKKLTNLSQQILLRPPKLQNLFYEFNWKTVFSMFGFIVSYLVILTQFDTISDNRTDDSASPNG</sequence>
<evidence type="ECO:0000256" key="8">
    <source>
        <dbReference type="RuleBase" id="RU363108"/>
    </source>
</evidence>
<comment type="function">
    <text evidence="8">Gustatory receptor which mediates acceptance or avoidance behavior, depending on its substrates.</text>
</comment>
<comment type="similarity">
    <text evidence="8">Belongs to the insect chemoreceptor superfamily. Gustatory receptor (GR) family.</text>
</comment>
<keyword evidence="5 8" id="KW-0472">Membrane</keyword>
<dbReference type="VEuPathDB" id="VectorBase:ADAR2_006859"/>
<dbReference type="GO" id="GO:0008049">
    <property type="term" value="P:male courtship behavior"/>
    <property type="evidence" value="ECO:0007669"/>
    <property type="project" value="TreeGrafter"/>
</dbReference>
<feature type="transmembrane region" description="Helical" evidence="8">
    <location>
        <begin position="260"/>
        <end position="283"/>
    </location>
</feature>
<evidence type="ECO:0000256" key="5">
    <source>
        <dbReference type="ARBA" id="ARBA00023136"/>
    </source>
</evidence>
<name>A0A2M4CUY0_ANODA</name>
<keyword evidence="3 8" id="KW-0812">Transmembrane</keyword>
<dbReference type="PANTHER" id="PTHR21143:SF104">
    <property type="entry name" value="GUSTATORY RECEPTOR 8A-RELATED"/>
    <property type="match status" value="1"/>
</dbReference>
<dbReference type="GO" id="GO:0030424">
    <property type="term" value="C:axon"/>
    <property type="evidence" value="ECO:0007669"/>
    <property type="project" value="TreeGrafter"/>
</dbReference>
<accession>A0A2M4CUY0</accession>
<keyword evidence="6 8" id="KW-0675">Receptor</keyword>
<dbReference type="PANTHER" id="PTHR21143">
    <property type="entry name" value="INVERTEBRATE GUSTATORY RECEPTOR"/>
    <property type="match status" value="1"/>
</dbReference>
<reference evidence="9" key="1">
    <citation type="submission" date="2018-01" db="EMBL/GenBank/DDBJ databases">
        <title>An insight into the sialome of Amazonian anophelines.</title>
        <authorList>
            <person name="Ribeiro J.M."/>
            <person name="Scarpassa V."/>
            <person name="Calvo E."/>
        </authorList>
    </citation>
    <scope>NUCLEOTIDE SEQUENCE</scope>
</reference>
<evidence type="ECO:0000256" key="1">
    <source>
        <dbReference type="ARBA" id="ARBA00004651"/>
    </source>
</evidence>
<dbReference type="AlphaFoldDB" id="A0A2M4CUY0"/>
<dbReference type="GO" id="GO:0007635">
    <property type="term" value="P:chemosensory behavior"/>
    <property type="evidence" value="ECO:0007669"/>
    <property type="project" value="TreeGrafter"/>
</dbReference>
<dbReference type="EMBL" id="GGFL01004942">
    <property type="protein sequence ID" value="MBW69120.1"/>
    <property type="molecule type" value="Transcribed_RNA"/>
</dbReference>
<dbReference type="InterPro" id="IPR013604">
    <property type="entry name" value="7TM_chemorcpt"/>
</dbReference>
<proteinExistence type="inferred from homology"/>
<feature type="transmembrane region" description="Helical" evidence="8">
    <location>
        <begin position="295"/>
        <end position="314"/>
    </location>
</feature>
<protein>
    <recommendedName>
        <fullName evidence="8">Gustatory receptor</fullName>
    </recommendedName>
</protein>
<keyword evidence="2 8" id="KW-1003">Cell membrane</keyword>
<organism evidence="9">
    <name type="scientific">Anopheles darlingi</name>
    <name type="common">Mosquito</name>
    <dbReference type="NCBI Taxonomy" id="43151"/>
    <lineage>
        <taxon>Eukaryota</taxon>
        <taxon>Metazoa</taxon>
        <taxon>Ecdysozoa</taxon>
        <taxon>Arthropoda</taxon>
        <taxon>Hexapoda</taxon>
        <taxon>Insecta</taxon>
        <taxon>Pterygota</taxon>
        <taxon>Neoptera</taxon>
        <taxon>Endopterygota</taxon>
        <taxon>Diptera</taxon>
        <taxon>Nematocera</taxon>
        <taxon>Culicoidea</taxon>
        <taxon>Culicidae</taxon>
        <taxon>Anophelinae</taxon>
        <taxon>Anopheles</taxon>
    </lineage>
</organism>
<keyword evidence="7 8" id="KW-0807">Transducer</keyword>
<feature type="transmembrane region" description="Helical" evidence="8">
    <location>
        <begin position="365"/>
        <end position="387"/>
    </location>
</feature>
<dbReference type="GO" id="GO:0030425">
    <property type="term" value="C:dendrite"/>
    <property type="evidence" value="ECO:0007669"/>
    <property type="project" value="TreeGrafter"/>
</dbReference>
<evidence type="ECO:0000256" key="7">
    <source>
        <dbReference type="ARBA" id="ARBA00023224"/>
    </source>
</evidence>
<comment type="subcellular location">
    <subcellularLocation>
        <location evidence="1 8">Cell membrane</location>
        <topology evidence="1 8">Multi-pass membrane protein</topology>
    </subcellularLocation>
</comment>
<feature type="transmembrane region" description="Helical" evidence="8">
    <location>
        <begin position="48"/>
        <end position="66"/>
    </location>
</feature>
<evidence type="ECO:0000256" key="6">
    <source>
        <dbReference type="ARBA" id="ARBA00023170"/>
    </source>
</evidence>
<dbReference type="GO" id="GO:0005886">
    <property type="term" value="C:plasma membrane"/>
    <property type="evidence" value="ECO:0007669"/>
    <property type="project" value="UniProtKB-SubCell"/>
</dbReference>
<feature type="transmembrane region" description="Helical" evidence="8">
    <location>
        <begin position="86"/>
        <end position="104"/>
    </location>
</feature>
<dbReference type="GO" id="GO:0007165">
    <property type="term" value="P:signal transduction"/>
    <property type="evidence" value="ECO:0007669"/>
    <property type="project" value="UniProtKB-KW"/>
</dbReference>
<feature type="transmembrane region" description="Helical" evidence="8">
    <location>
        <begin position="174"/>
        <end position="198"/>
    </location>
</feature>
<dbReference type="GO" id="GO:0050909">
    <property type="term" value="P:sensory perception of taste"/>
    <property type="evidence" value="ECO:0007669"/>
    <property type="project" value="InterPro"/>
</dbReference>
<evidence type="ECO:0000256" key="3">
    <source>
        <dbReference type="ARBA" id="ARBA00022692"/>
    </source>
</evidence>
<evidence type="ECO:0000256" key="4">
    <source>
        <dbReference type="ARBA" id="ARBA00022989"/>
    </source>
</evidence>